<proteinExistence type="predicted"/>
<name>A0A9Q7WKS5_9MYCO</name>
<dbReference type="Proteomes" id="UP000185183">
    <property type="component" value="Unassembled WGS sequence"/>
</dbReference>
<dbReference type="AlphaFoldDB" id="A0A9Q7WKS5"/>
<sequence>MYGPGRSRLDHAGVERAQDFQVLQRGARVGDAVVGKQGQAKVVALLGYVDGTHRVGVDDGEARGG</sequence>
<dbReference type="EMBL" id="FSFA01000007">
    <property type="protein sequence ID" value="SHY03636.1"/>
    <property type="molecule type" value="Genomic_DNA"/>
</dbReference>
<gene>
    <name evidence="1" type="ORF">SAMEA2275694_04669</name>
</gene>
<reference evidence="1 2" key="1">
    <citation type="submission" date="2016-11" db="EMBL/GenBank/DDBJ databases">
        <authorList>
            <consortium name="Pathogen Informatics"/>
        </authorList>
    </citation>
    <scope>NUCLEOTIDE SEQUENCE [LARGE SCALE GENOMIC DNA]</scope>
    <source>
        <strain evidence="1 2">968</strain>
    </source>
</reference>
<evidence type="ECO:0000313" key="2">
    <source>
        <dbReference type="Proteomes" id="UP000185183"/>
    </source>
</evidence>
<organism evidence="1 2">
    <name type="scientific">Mycobacteroides abscessus subsp. bolletii</name>
    <dbReference type="NCBI Taxonomy" id="319705"/>
    <lineage>
        <taxon>Bacteria</taxon>
        <taxon>Bacillati</taxon>
        <taxon>Actinomycetota</taxon>
        <taxon>Actinomycetes</taxon>
        <taxon>Mycobacteriales</taxon>
        <taxon>Mycobacteriaceae</taxon>
        <taxon>Mycobacteroides</taxon>
        <taxon>Mycobacteroides abscessus</taxon>
    </lineage>
</organism>
<comment type="caution">
    <text evidence="1">The sequence shown here is derived from an EMBL/GenBank/DDBJ whole genome shotgun (WGS) entry which is preliminary data.</text>
</comment>
<evidence type="ECO:0000313" key="1">
    <source>
        <dbReference type="EMBL" id="SHY03636.1"/>
    </source>
</evidence>
<protein>
    <submittedName>
        <fullName evidence="1">Uncharacterized protein</fullName>
    </submittedName>
</protein>
<accession>A0A9Q7WKS5</accession>